<sequence>MKLYNSVLHHIYLQGYAKRTFPRWLRKFIARTELHRAWLSGYDGCFEQNGVRYGPTNPYNGALPSGGADVPLTEYLDGE</sequence>
<dbReference type="Proteomes" id="UP000258927">
    <property type="component" value="Plasmid pHL2708X3"/>
</dbReference>
<name>A0A2R4MJ40_9HYPH</name>
<organism evidence="1 2">
    <name type="scientific">Maritalea myrionectae</name>
    <dbReference type="NCBI Taxonomy" id="454601"/>
    <lineage>
        <taxon>Bacteria</taxon>
        <taxon>Pseudomonadati</taxon>
        <taxon>Pseudomonadota</taxon>
        <taxon>Alphaproteobacteria</taxon>
        <taxon>Hyphomicrobiales</taxon>
        <taxon>Devosiaceae</taxon>
        <taxon>Maritalea</taxon>
    </lineage>
</organism>
<accession>A0A2R4MJ40</accession>
<evidence type="ECO:0000313" key="1">
    <source>
        <dbReference type="EMBL" id="AVX05964.1"/>
    </source>
</evidence>
<dbReference type="KEGG" id="mmyr:MXMO3_03461"/>
<keyword evidence="1" id="KW-0614">Plasmid</keyword>
<proteinExistence type="predicted"/>
<gene>
    <name evidence="1" type="ORF">MXMO3_03461</name>
</gene>
<dbReference type="EMBL" id="CP021331">
    <property type="protein sequence ID" value="AVX05964.1"/>
    <property type="molecule type" value="Genomic_DNA"/>
</dbReference>
<geneLocation type="plasmid" evidence="2">
    <name>phl2708x3</name>
</geneLocation>
<dbReference type="AlphaFoldDB" id="A0A2R4MJ40"/>
<reference evidence="1 2" key="1">
    <citation type="submission" date="2017-05" db="EMBL/GenBank/DDBJ databases">
        <title>Genome Analysis of Maritalea myrionectae HL2708#5.</title>
        <authorList>
            <consortium name="Cotde Inc.-PKNU"/>
            <person name="Jang D."/>
            <person name="Oh H.-M."/>
        </authorList>
    </citation>
    <scope>NUCLEOTIDE SEQUENCE [LARGE SCALE GENOMIC DNA]</scope>
    <source>
        <strain evidence="1 2">HL2708#5</strain>
        <plasmid evidence="2">phl2708x3</plasmid>
    </source>
</reference>
<dbReference type="RefSeq" id="WP_162889343.1">
    <property type="nucleotide sequence ID" value="NZ_CP021331.1"/>
</dbReference>
<evidence type="ECO:0000313" key="2">
    <source>
        <dbReference type="Proteomes" id="UP000258927"/>
    </source>
</evidence>
<keyword evidence="2" id="KW-1185">Reference proteome</keyword>
<protein>
    <submittedName>
        <fullName evidence="1">Uncharacterized protein</fullName>
    </submittedName>
</protein>